<accession>A0A8S0Y9R1</accession>
<dbReference type="EMBL" id="CADCXN010000051">
    <property type="protein sequence ID" value="CAA9890521.1"/>
    <property type="molecule type" value="Genomic_DNA"/>
</dbReference>
<protein>
    <submittedName>
        <fullName evidence="1">Uncharacterized protein</fullName>
    </submittedName>
</protein>
<dbReference type="RefSeq" id="WP_217426448.1">
    <property type="nucleotide sequence ID" value="NZ_CADCXN010000051.1"/>
</dbReference>
<dbReference type="Proteomes" id="UP000494216">
    <property type="component" value="Unassembled WGS sequence"/>
</dbReference>
<sequence length="289" mass="32425">MDIAKSKNKDETVDENTIELLSVYLDKNTSKLEKKKWDDFCCSGRWTTSFIGKQDSSFLARRTIGAACAKVFSMVTTTKEPPIVTAGKVNSVRESAKKLHVHIQEPLPYPVQSTTTGFKTGLNSLLEWRHSDCISLTSQRGKIWRRWCAHELAREMIRGFDAAPDKLISELLSLLWGTVDDAWVRSILCAATRENLRIEIRQQLAYQTADRIASNLADGIINSMKHVCTEEAKEHAEILMEQAKRLLSGKSRFDDDASAVEAAIEAIGCMSDQIYAQTVIAEIKRIADD</sequence>
<gene>
    <name evidence="1" type="ORF">METHB2_230043</name>
</gene>
<keyword evidence="2" id="KW-1185">Reference proteome</keyword>
<comment type="caution">
    <text evidence="1">The sequence shown here is derived from an EMBL/GenBank/DDBJ whole genome shotgun (WGS) entry which is preliminary data.</text>
</comment>
<evidence type="ECO:0000313" key="2">
    <source>
        <dbReference type="Proteomes" id="UP000494216"/>
    </source>
</evidence>
<organism evidence="1 2">
    <name type="scientific">Candidatus Methylobacter favarea</name>
    <dbReference type="NCBI Taxonomy" id="2707345"/>
    <lineage>
        <taxon>Bacteria</taxon>
        <taxon>Pseudomonadati</taxon>
        <taxon>Pseudomonadota</taxon>
        <taxon>Gammaproteobacteria</taxon>
        <taxon>Methylococcales</taxon>
        <taxon>Methylococcaceae</taxon>
        <taxon>Methylobacter</taxon>
    </lineage>
</organism>
<evidence type="ECO:0000313" key="1">
    <source>
        <dbReference type="EMBL" id="CAA9890521.1"/>
    </source>
</evidence>
<proteinExistence type="predicted"/>
<name>A0A8S0Y9R1_9GAMM</name>
<dbReference type="AlphaFoldDB" id="A0A8S0Y9R1"/>
<reference evidence="1 2" key="1">
    <citation type="submission" date="2020-02" db="EMBL/GenBank/DDBJ databases">
        <authorList>
            <person name="Hogendoorn C."/>
        </authorList>
    </citation>
    <scope>NUCLEOTIDE SEQUENCE [LARGE SCALE GENOMIC DNA]</scope>
    <source>
        <strain evidence="1">METHB21</strain>
    </source>
</reference>